<sequence>MQHSPEKPQQVLETRDKQSLFDRARATAVELARLILTLATGIIGALSLAAMHAPPNGFTSNEKILIRTALICLVLTVACALSGVAADSASDSSWGWALYHNEHNDKGQWHKKRNQWRQVRKILFIIVVLGFIAGITCAGLLILALVAAPIKIAA</sequence>
<proteinExistence type="predicted"/>
<evidence type="ECO:0000256" key="1">
    <source>
        <dbReference type="SAM" id="Phobius"/>
    </source>
</evidence>
<keyword evidence="1" id="KW-0472">Membrane</keyword>
<gene>
    <name evidence="2" type="ORF">RBB81_13140</name>
</gene>
<organism evidence="2">
    <name type="scientific">Tunturiibacter gelidiferens</name>
    <dbReference type="NCBI Taxonomy" id="3069689"/>
    <lineage>
        <taxon>Bacteria</taxon>
        <taxon>Pseudomonadati</taxon>
        <taxon>Acidobacteriota</taxon>
        <taxon>Terriglobia</taxon>
        <taxon>Terriglobales</taxon>
        <taxon>Acidobacteriaceae</taxon>
        <taxon>Tunturiibacter</taxon>
    </lineage>
</organism>
<reference evidence="2" key="1">
    <citation type="submission" date="2023-08" db="EMBL/GenBank/DDBJ databases">
        <authorList>
            <person name="Messyasz A."/>
            <person name="Mannisto M.K."/>
            <person name="Kerkhof L.J."/>
            <person name="Haggblom M."/>
        </authorList>
    </citation>
    <scope>NUCLEOTIDE SEQUENCE</scope>
    <source>
        <strain evidence="2">M8UP39</strain>
    </source>
</reference>
<keyword evidence="1" id="KW-1133">Transmembrane helix</keyword>
<name>A0AAU7YVD6_9BACT</name>
<evidence type="ECO:0000313" key="2">
    <source>
        <dbReference type="EMBL" id="XCB20540.1"/>
    </source>
</evidence>
<dbReference type="KEGG" id="tgi:RBB81_13140"/>
<protein>
    <submittedName>
        <fullName evidence="2">Uncharacterized protein</fullName>
    </submittedName>
</protein>
<dbReference type="RefSeq" id="WP_353070960.1">
    <property type="nucleotide sequence ID" value="NZ_CP132938.1"/>
</dbReference>
<keyword evidence="1" id="KW-0812">Transmembrane</keyword>
<feature type="transmembrane region" description="Helical" evidence="1">
    <location>
        <begin position="122"/>
        <end position="148"/>
    </location>
</feature>
<feature type="transmembrane region" description="Helical" evidence="1">
    <location>
        <begin position="31"/>
        <end position="52"/>
    </location>
</feature>
<feature type="transmembrane region" description="Helical" evidence="1">
    <location>
        <begin position="64"/>
        <end position="86"/>
    </location>
</feature>
<dbReference type="AlphaFoldDB" id="A0AAU7YVD6"/>
<dbReference type="EMBL" id="CP132938">
    <property type="protein sequence ID" value="XCB20540.1"/>
    <property type="molecule type" value="Genomic_DNA"/>
</dbReference>
<reference evidence="2" key="2">
    <citation type="journal article" date="2024" name="Environ. Microbiol.">
        <title>Genome analysis and description of Tunturibacter gen. nov. expands the diversity of Terriglobia in tundra soils.</title>
        <authorList>
            <person name="Messyasz A."/>
            <person name="Mannisto M.K."/>
            <person name="Kerkhof L.J."/>
            <person name="Haggblom M.M."/>
        </authorList>
    </citation>
    <scope>NUCLEOTIDE SEQUENCE</scope>
    <source>
        <strain evidence="2">M8UP39</strain>
    </source>
</reference>
<accession>A0AAU7YVD6</accession>